<proteinExistence type="inferred from homology"/>
<feature type="domain" description="EamA" evidence="7">
    <location>
        <begin position="149"/>
        <end position="284"/>
    </location>
</feature>
<reference evidence="10 11" key="1">
    <citation type="submission" date="2018-08" db="EMBL/GenBank/DDBJ databases">
        <title>A genome reference for cultivated species of the human gut microbiota.</title>
        <authorList>
            <person name="Zou Y."/>
            <person name="Xue W."/>
            <person name="Luo G."/>
        </authorList>
    </citation>
    <scope>NUCLEOTIDE SEQUENCE [LARGE SCALE GENOMIC DNA]</scope>
    <source>
        <strain evidence="9 11">AF24-16AC</strain>
        <strain evidence="8 10">TF10-3AC</strain>
    </source>
</reference>
<feature type="transmembrane region" description="Helical" evidence="6">
    <location>
        <begin position="273"/>
        <end position="289"/>
    </location>
</feature>
<evidence type="ECO:0000256" key="3">
    <source>
        <dbReference type="ARBA" id="ARBA00022692"/>
    </source>
</evidence>
<feature type="transmembrane region" description="Helical" evidence="6">
    <location>
        <begin position="211"/>
        <end position="234"/>
    </location>
</feature>
<dbReference type="AlphaFoldDB" id="A0A3E4N7F2"/>
<dbReference type="Gene3D" id="1.10.3730.20">
    <property type="match status" value="1"/>
</dbReference>
<feature type="transmembrane region" description="Helical" evidence="6">
    <location>
        <begin position="7"/>
        <end position="25"/>
    </location>
</feature>
<feature type="transmembrane region" description="Helical" evidence="6">
    <location>
        <begin position="181"/>
        <end position="199"/>
    </location>
</feature>
<feature type="domain" description="EamA" evidence="7">
    <location>
        <begin position="5"/>
        <end position="134"/>
    </location>
</feature>
<comment type="subcellular location">
    <subcellularLocation>
        <location evidence="1">Membrane</location>
        <topology evidence="1">Multi-pass membrane protein</topology>
    </subcellularLocation>
</comment>
<evidence type="ECO:0000256" key="4">
    <source>
        <dbReference type="ARBA" id="ARBA00022989"/>
    </source>
</evidence>
<dbReference type="Proteomes" id="UP000285750">
    <property type="component" value="Unassembled WGS sequence"/>
</dbReference>
<dbReference type="GO" id="GO:0016020">
    <property type="term" value="C:membrane"/>
    <property type="evidence" value="ECO:0007669"/>
    <property type="project" value="UniProtKB-SubCell"/>
</dbReference>
<dbReference type="EMBL" id="QSQT01000003">
    <property type="protein sequence ID" value="RGK57801.1"/>
    <property type="molecule type" value="Genomic_DNA"/>
</dbReference>
<feature type="transmembrane region" description="Helical" evidence="6">
    <location>
        <begin position="241"/>
        <end position="261"/>
    </location>
</feature>
<feature type="transmembrane region" description="Helical" evidence="6">
    <location>
        <begin position="151"/>
        <end position="169"/>
    </location>
</feature>
<keyword evidence="10" id="KW-1185">Reference proteome</keyword>
<organism evidence="8 10">
    <name type="scientific">Phocaeicola plebeius</name>
    <dbReference type="NCBI Taxonomy" id="310297"/>
    <lineage>
        <taxon>Bacteria</taxon>
        <taxon>Pseudomonadati</taxon>
        <taxon>Bacteroidota</taxon>
        <taxon>Bacteroidia</taxon>
        <taxon>Bacteroidales</taxon>
        <taxon>Bacteroidaceae</taxon>
        <taxon>Phocaeicola</taxon>
    </lineage>
</organism>
<evidence type="ECO:0000313" key="9">
    <source>
        <dbReference type="EMBL" id="RGS08350.1"/>
    </source>
</evidence>
<evidence type="ECO:0000313" key="10">
    <source>
        <dbReference type="Proteomes" id="UP000260862"/>
    </source>
</evidence>
<dbReference type="InterPro" id="IPR037185">
    <property type="entry name" value="EmrE-like"/>
</dbReference>
<name>A0A3E4N7F2_9BACT</name>
<evidence type="ECO:0000256" key="6">
    <source>
        <dbReference type="SAM" id="Phobius"/>
    </source>
</evidence>
<dbReference type="InterPro" id="IPR000620">
    <property type="entry name" value="EamA_dom"/>
</dbReference>
<keyword evidence="5 6" id="KW-0472">Membrane</keyword>
<dbReference type="Proteomes" id="UP000260862">
    <property type="component" value="Unassembled WGS sequence"/>
</dbReference>
<evidence type="ECO:0000256" key="2">
    <source>
        <dbReference type="ARBA" id="ARBA00007362"/>
    </source>
</evidence>
<feature type="transmembrane region" description="Helical" evidence="6">
    <location>
        <begin position="94"/>
        <end position="114"/>
    </location>
</feature>
<accession>A0A3E4N7F2</accession>
<evidence type="ECO:0000259" key="7">
    <source>
        <dbReference type="Pfam" id="PF00892"/>
    </source>
</evidence>
<dbReference type="InterPro" id="IPR050638">
    <property type="entry name" value="AA-Vitamin_Transporters"/>
</dbReference>
<dbReference type="EMBL" id="QRUY01000010">
    <property type="protein sequence ID" value="RGS08350.1"/>
    <property type="molecule type" value="Genomic_DNA"/>
</dbReference>
<evidence type="ECO:0000256" key="1">
    <source>
        <dbReference type="ARBA" id="ARBA00004141"/>
    </source>
</evidence>
<dbReference type="PANTHER" id="PTHR32322:SF2">
    <property type="entry name" value="EAMA DOMAIN-CONTAINING PROTEIN"/>
    <property type="match status" value="1"/>
</dbReference>
<gene>
    <name evidence="9" type="ORF">DWY14_06075</name>
    <name evidence="8" type="ORF">DXD04_02945</name>
</gene>
<comment type="caution">
    <text evidence="8">The sequence shown here is derived from an EMBL/GenBank/DDBJ whole genome shotgun (WGS) entry which is preliminary data.</text>
</comment>
<dbReference type="SUPFAM" id="SSF103481">
    <property type="entry name" value="Multidrug resistance efflux transporter EmrE"/>
    <property type="match status" value="2"/>
</dbReference>
<evidence type="ECO:0000313" key="8">
    <source>
        <dbReference type="EMBL" id="RGK57801.1"/>
    </source>
</evidence>
<evidence type="ECO:0000256" key="5">
    <source>
        <dbReference type="ARBA" id="ARBA00023136"/>
    </source>
</evidence>
<comment type="similarity">
    <text evidence="2">Belongs to the EamA transporter family.</text>
</comment>
<evidence type="ECO:0000313" key="11">
    <source>
        <dbReference type="Proteomes" id="UP000285750"/>
    </source>
</evidence>
<protein>
    <submittedName>
        <fullName evidence="8">DMT family transporter</fullName>
    </submittedName>
</protein>
<dbReference type="Pfam" id="PF00892">
    <property type="entry name" value="EamA"/>
    <property type="match status" value="2"/>
</dbReference>
<keyword evidence="4 6" id="KW-1133">Transmembrane helix</keyword>
<dbReference type="RefSeq" id="WP_117670709.1">
    <property type="nucleotide sequence ID" value="NZ_CABOGR010000003.1"/>
</dbReference>
<dbReference type="PANTHER" id="PTHR32322">
    <property type="entry name" value="INNER MEMBRANE TRANSPORTER"/>
    <property type="match status" value="1"/>
</dbReference>
<feature type="transmembrane region" description="Helical" evidence="6">
    <location>
        <begin position="37"/>
        <end position="55"/>
    </location>
</feature>
<keyword evidence="3 6" id="KW-0812">Transmembrane</keyword>
<feature type="transmembrane region" description="Helical" evidence="6">
    <location>
        <begin position="121"/>
        <end position="139"/>
    </location>
</feature>
<sequence>MNSLKGFFYGIATSVTFGLIPLFTLPLMQKGMVFDSILFYRFLFATFALGAMMKIKKESFRIESRDIPMFLLLGLLYTGSAMFLFWGYGFMGAGVATTLHFTYPVFVTLLMLVLFREKASWVTWVAILLAIYGVSELSLKGDELSADATGVIIVLLSAVCYAGYIVAVNKSRLRDMSGRKLAFYVFIVSTVLFAIKALTNQGIQPVPDAVSIGNLFLLAVVPTVISNITLVLAVQNIGGTMTSVLGAMEPVTAVCIGALIFGEEFTMQEGWGIFLILVAVTLIVLTRTIQKSLSTVVRKIRPRHA</sequence>
<feature type="transmembrane region" description="Helical" evidence="6">
    <location>
        <begin position="67"/>
        <end position="88"/>
    </location>
</feature>